<reference evidence="2 3" key="1">
    <citation type="submission" date="2016-10" db="EMBL/GenBank/DDBJ databases">
        <title>Paenibacillus species isolates.</title>
        <authorList>
            <person name="Beno S.M."/>
        </authorList>
    </citation>
    <scope>NUCLEOTIDE SEQUENCE [LARGE SCALE GENOMIC DNA]</scope>
    <source>
        <strain evidence="2 3">FSL H7-0604</strain>
    </source>
</reference>
<comment type="caution">
    <text evidence="2">The sequence shown here is derived from an EMBL/GenBank/DDBJ whole genome shotgun (WGS) entry which is preliminary data.</text>
</comment>
<feature type="chain" id="PRO_5039134394" evidence="1">
    <location>
        <begin position="25"/>
        <end position="175"/>
    </location>
</feature>
<evidence type="ECO:0000313" key="2">
    <source>
        <dbReference type="EMBL" id="OMD33059.1"/>
    </source>
</evidence>
<organism evidence="2 3">
    <name type="scientific">Paenibacillus odorifer</name>
    <dbReference type="NCBI Taxonomy" id="189426"/>
    <lineage>
        <taxon>Bacteria</taxon>
        <taxon>Bacillati</taxon>
        <taxon>Bacillota</taxon>
        <taxon>Bacilli</taxon>
        <taxon>Bacillales</taxon>
        <taxon>Paenibacillaceae</taxon>
        <taxon>Paenibacillus</taxon>
    </lineage>
</organism>
<proteinExistence type="predicted"/>
<dbReference type="RefSeq" id="WP_036675687.1">
    <property type="nucleotide sequence ID" value="NZ_JARLKA010000028.1"/>
</dbReference>
<name>A0A1R0XDA6_9BACL</name>
<sequence length="175" mass="19617">MFKKKSAYVLPVVVLLFLSLITSASTVGTRVDAQDSDKTQHQTVYFHTIESDHGKLSGTTDEINWYQGADADRIFAERDPEAAAEIGGAPDSYYIVNDVDTLTTYPIADNATVTLQIFDHTGNMEDLDINWNESITLQQFMDQFNNTDVIDLSQFPYHITIQDGVITSIVQQYIP</sequence>
<dbReference type="AlphaFoldDB" id="A0A1R0XDA6"/>
<dbReference type="EMBL" id="MKQP01000015">
    <property type="protein sequence ID" value="OMD33059.1"/>
    <property type="molecule type" value="Genomic_DNA"/>
</dbReference>
<evidence type="ECO:0000256" key="1">
    <source>
        <dbReference type="SAM" id="SignalP"/>
    </source>
</evidence>
<keyword evidence="1" id="KW-0732">Signal</keyword>
<evidence type="ECO:0000313" key="3">
    <source>
        <dbReference type="Proteomes" id="UP000187465"/>
    </source>
</evidence>
<dbReference type="Proteomes" id="UP000187465">
    <property type="component" value="Unassembled WGS sequence"/>
</dbReference>
<gene>
    <name evidence="2" type="ORF">BJP51_13985</name>
</gene>
<feature type="signal peptide" evidence="1">
    <location>
        <begin position="1"/>
        <end position="24"/>
    </location>
</feature>
<protein>
    <submittedName>
        <fullName evidence="2">Uncharacterized protein</fullName>
    </submittedName>
</protein>
<accession>A0A1R0XDA6</accession>